<reference evidence="2" key="1">
    <citation type="submission" date="2016-10" db="EMBL/GenBank/DDBJ databases">
        <authorList>
            <person name="Varghese N."/>
            <person name="Submissions S."/>
        </authorList>
    </citation>
    <scope>NUCLEOTIDE SEQUENCE [LARGE SCALE GENOMIC DNA]</scope>
    <source>
        <strain evidence="2">DSM 5463</strain>
    </source>
</reference>
<protein>
    <submittedName>
        <fullName evidence="1">Sporulation protein YqfC</fullName>
    </submittedName>
</protein>
<gene>
    <name evidence="1" type="ORF">SAMN05660865_00902</name>
</gene>
<dbReference type="AlphaFoldDB" id="A0A1H5UGV9"/>
<dbReference type="InterPro" id="IPR022477">
    <property type="entry name" value="Spore_YqfC"/>
</dbReference>
<evidence type="ECO:0000313" key="2">
    <source>
        <dbReference type="Proteomes" id="UP000242850"/>
    </source>
</evidence>
<dbReference type="Proteomes" id="UP000242850">
    <property type="component" value="Unassembled WGS sequence"/>
</dbReference>
<dbReference type="EMBL" id="FNUK01000009">
    <property type="protein sequence ID" value="SEF74285.1"/>
    <property type="molecule type" value="Genomic_DNA"/>
</dbReference>
<dbReference type="Pfam" id="PF07873">
    <property type="entry name" value="YabP"/>
    <property type="match status" value="1"/>
</dbReference>
<proteinExistence type="predicted"/>
<sequence length="87" mass="9790">MDLKRRLSDALDIPQEIVMNVPSLKVVGDSEIIIENHKGIIEYGKNVVRVDSNIGIINIKGSDFIIKSITQDEIELLGKIEVIEYIK</sequence>
<keyword evidence="2" id="KW-1185">Reference proteome</keyword>
<dbReference type="InterPro" id="IPR022476">
    <property type="entry name" value="Spore_YabP/YqfC"/>
</dbReference>
<name>A0A1H5UGV9_9CLOT</name>
<evidence type="ECO:0000313" key="1">
    <source>
        <dbReference type="EMBL" id="SEF74285.1"/>
    </source>
</evidence>
<dbReference type="RefSeq" id="WP_103895885.1">
    <property type="nucleotide sequence ID" value="NZ_FNUK01000009.1"/>
</dbReference>
<organism evidence="1 2">
    <name type="scientific">Caloramator fervidus</name>
    <dbReference type="NCBI Taxonomy" id="29344"/>
    <lineage>
        <taxon>Bacteria</taxon>
        <taxon>Bacillati</taxon>
        <taxon>Bacillota</taxon>
        <taxon>Clostridia</taxon>
        <taxon>Eubacteriales</taxon>
        <taxon>Clostridiaceae</taxon>
        <taxon>Caloramator</taxon>
    </lineage>
</organism>
<dbReference type="NCBIfam" id="TIGR02856">
    <property type="entry name" value="spore_yqfC"/>
    <property type="match status" value="1"/>
</dbReference>
<dbReference type="OrthoDB" id="2989236at2"/>
<accession>A0A1H5UGV9</accession>